<dbReference type="EMBL" id="SRPG01000029">
    <property type="protein sequence ID" value="TGN67480.1"/>
    <property type="molecule type" value="Genomic_DNA"/>
</dbReference>
<keyword evidence="3" id="KW-1185">Reference proteome</keyword>
<comment type="caution">
    <text evidence="2">The sequence shown here is derived from an EMBL/GenBank/DDBJ whole genome shotgun (WGS) entry which is preliminary data.</text>
</comment>
<sequence length="83" mass="9234">MSNSPGVGQTIANTWTGSEIVIVDIVGREDGRGVQQVAQELEDWRRYYNNDQPHLAIGYNAPSAALSQRRHHPAVVKPKTFSF</sequence>
<proteinExistence type="predicted"/>
<feature type="domain" description="Integrase catalytic" evidence="1">
    <location>
        <begin position="31"/>
        <end position="62"/>
    </location>
</feature>
<dbReference type="OrthoDB" id="9813285at2"/>
<organism evidence="2 3">
    <name type="scientific">Paracoccus liaowanqingii</name>
    <dbReference type="NCBI Taxonomy" id="2560053"/>
    <lineage>
        <taxon>Bacteria</taxon>
        <taxon>Pseudomonadati</taxon>
        <taxon>Pseudomonadota</taxon>
        <taxon>Alphaproteobacteria</taxon>
        <taxon>Rhodobacterales</taxon>
        <taxon>Paracoccaceae</taxon>
        <taxon>Paracoccus</taxon>
    </lineage>
</organism>
<dbReference type="AlphaFoldDB" id="A0A4Z1CR93"/>
<dbReference type="Proteomes" id="UP000297972">
    <property type="component" value="Unassembled WGS sequence"/>
</dbReference>
<dbReference type="InterPro" id="IPR001584">
    <property type="entry name" value="Integrase_cat-core"/>
</dbReference>
<evidence type="ECO:0000313" key="2">
    <source>
        <dbReference type="EMBL" id="TGN67480.1"/>
    </source>
</evidence>
<gene>
    <name evidence="2" type="ORF">E4L95_04855</name>
</gene>
<name>A0A4Z1CR93_9RHOB</name>
<reference evidence="2 3" key="1">
    <citation type="submission" date="2019-03" db="EMBL/GenBank/DDBJ databases">
        <authorList>
            <person name="Li J."/>
        </authorList>
    </citation>
    <scope>NUCLEOTIDE SEQUENCE [LARGE SCALE GENOMIC DNA]</scope>
    <source>
        <strain evidence="2 3">3058</strain>
    </source>
</reference>
<dbReference type="Pfam" id="PF13683">
    <property type="entry name" value="rve_3"/>
    <property type="match status" value="1"/>
</dbReference>
<dbReference type="GO" id="GO:0015074">
    <property type="term" value="P:DNA integration"/>
    <property type="evidence" value="ECO:0007669"/>
    <property type="project" value="InterPro"/>
</dbReference>
<evidence type="ECO:0000259" key="1">
    <source>
        <dbReference type="Pfam" id="PF13683"/>
    </source>
</evidence>
<evidence type="ECO:0000313" key="3">
    <source>
        <dbReference type="Proteomes" id="UP000297972"/>
    </source>
</evidence>
<protein>
    <recommendedName>
        <fullName evidence="1">Integrase catalytic domain-containing protein</fullName>
    </recommendedName>
</protein>
<accession>A0A4Z1CR93</accession>